<evidence type="ECO:0000259" key="2">
    <source>
        <dbReference type="Pfam" id="PF13435"/>
    </source>
</evidence>
<dbReference type="Gene3D" id="1.10.1130.10">
    <property type="entry name" value="Flavocytochrome C3, Chain A"/>
    <property type="match status" value="1"/>
</dbReference>
<protein>
    <submittedName>
        <fullName evidence="3">Perchlorate reductase subunit gamma</fullName>
    </submittedName>
</protein>
<dbReference type="AlphaFoldDB" id="A0A5B9MFW8"/>
<organism evidence="3 4">
    <name type="scientific">Stieleria maiorica</name>
    <dbReference type="NCBI Taxonomy" id="2795974"/>
    <lineage>
        <taxon>Bacteria</taxon>
        <taxon>Pseudomonadati</taxon>
        <taxon>Planctomycetota</taxon>
        <taxon>Planctomycetia</taxon>
        <taxon>Pirellulales</taxon>
        <taxon>Pirellulaceae</taxon>
        <taxon>Stieleria</taxon>
    </lineage>
</organism>
<feature type="domain" description="Cytochrome c-552/4" evidence="2">
    <location>
        <begin position="569"/>
        <end position="650"/>
    </location>
</feature>
<reference evidence="3 4" key="1">
    <citation type="submission" date="2019-02" db="EMBL/GenBank/DDBJ databases">
        <title>Planctomycetal bacteria perform biofilm scaping via a novel small molecule.</title>
        <authorList>
            <person name="Jeske O."/>
            <person name="Boedeker C."/>
            <person name="Wiegand S."/>
            <person name="Breitling P."/>
            <person name="Kallscheuer N."/>
            <person name="Jogler M."/>
            <person name="Rohde M."/>
            <person name="Petersen J."/>
            <person name="Medema M.H."/>
            <person name="Surup F."/>
            <person name="Jogler C."/>
        </authorList>
    </citation>
    <scope>NUCLEOTIDE SEQUENCE [LARGE SCALE GENOMIC DNA]</scope>
    <source>
        <strain evidence="3 4">Mal15</strain>
    </source>
</reference>
<accession>A0A5B9MFW8</accession>
<dbReference type="Pfam" id="PF13435">
    <property type="entry name" value="Cytochrome_C554"/>
    <property type="match status" value="1"/>
</dbReference>
<dbReference type="Proteomes" id="UP000321353">
    <property type="component" value="Chromosome"/>
</dbReference>
<dbReference type="Gene3D" id="3.60.21.10">
    <property type="match status" value="1"/>
</dbReference>
<dbReference type="InterPro" id="IPR036280">
    <property type="entry name" value="Multihaem_cyt_sf"/>
</dbReference>
<feature type="region of interest" description="Disordered" evidence="1">
    <location>
        <begin position="164"/>
        <end position="187"/>
    </location>
</feature>
<name>A0A5B9MFW8_9BACT</name>
<evidence type="ECO:0000313" key="3">
    <source>
        <dbReference type="EMBL" id="QEG00059.1"/>
    </source>
</evidence>
<evidence type="ECO:0000256" key="1">
    <source>
        <dbReference type="SAM" id="MobiDB-lite"/>
    </source>
</evidence>
<dbReference type="SUPFAM" id="SSF56300">
    <property type="entry name" value="Metallo-dependent phosphatases"/>
    <property type="match status" value="1"/>
</dbReference>
<dbReference type="SUPFAM" id="SSF48695">
    <property type="entry name" value="Multiheme cytochromes"/>
    <property type="match status" value="1"/>
</dbReference>
<sequence length="720" mass="78034">MKQTVHFLPTPLSLPRFRRAATSLKRLALGQALILSAGLLTVSGCGDREPLTAIDYPIQAEVEAAMAARTQGELRPEMRIDAPIDAPIHWREAAGRPKGQSRLASFANRSRKPIEWTFGGFYPQRQPAATSEQSESGILLVQAPALPAVPAGYDDEVVDENQAGPSASDLGPVEVIPTPPPRPEVKAELIPTPQGIREGMQRRDDSKSAPVARIAAEIENAKSAQAAEMEAVAAKEQVPGKPALIDPATEIGLVATQEGPEDFRKWPAPDAVLFVTGDQHGYIEPCGCTGLDKQKGGVARRFTFMNQLRDMGWSLVPVDAGNQIRRIGQQAAIKFEKSSSALTQMKYQAVGFGPDDLRLSPTDLIAHTYADSPENAMYVSANLVLLDPSLLPSHKIVRSGEWNIGLTSILDPDALEAPLGSDVTLKPIKASAEAVLKEMDSAGANFRVLTFFGDEEVAKKLMADVPGFDLIVVSGGYGEPTYQPQSIEDSKTKLIVTGNKGMFVGLVGLYQNQPMKYARVPLTDEFKDAPEMRKLMADYQQQLEQLGLSGLGLSPIPHPSGEKFIGSEACGKCHTTAFDIWEGSGHAEATAHIVEPTEGRGDVARHFDPECLSCHVTGWNPQNYYPYESGYLSLEQSSHLTGNGCENCHGPGASHAAAEAENSGVSEERKKSLRLAMQLPLEKAKEHCMECHDLDNSPDFHDDGAFEDVYWPEVEHYGLD</sequence>
<dbReference type="InterPro" id="IPR029052">
    <property type="entry name" value="Metallo-depent_PP-like"/>
</dbReference>
<proteinExistence type="predicted"/>
<evidence type="ECO:0000313" key="4">
    <source>
        <dbReference type="Proteomes" id="UP000321353"/>
    </source>
</evidence>
<dbReference type="RefSeq" id="WP_233902906.1">
    <property type="nucleotide sequence ID" value="NZ_CP036264.1"/>
</dbReference>
<dbReference type="KEGG" id="smam:Mal15_41270"/>
<keyword evidence="4" id="KW-1185">Reference proteome</keyword>
<dbReference type="EMBL" id="CP036264">
    <property type="protein sequence ID" value="QEG00059.1"/>
    <property type="molecule type" value="Genomic_DNA"/>
</dbReference>
<dbReference type="InterPro" id="IPR023155">
    <property type="entry name" value="Cyt_c-552/4"/>
</dbReference>
<gene>
    <name evidence="3" type="primary">pcrC_2</name>
    <name evidence="3" type="ORF">Mal15_41270</name>
</gene>